<dbReference type="EMBL" id="CAJPIZ010005176">
    <property type="protein sequence ID" value="CAG2108334.1"/>
    <property type="molecule type" value="Genomic_DNA"/>
</dbReference>
<evidence type="ECO:0000256" key="2">
    <source>
        <dbReference type="SAM" id="Phobius"/>
    </source>
</evidence>
<evidence type="ECO:0000256" key="1">
    <source>
        <dbReference type="SAM" id="Coils"/>
    </source>
</evidence>
<reference evidence="3" key="1">
    <citation type="submission" date="2020-11" db="EMBL/GenBank/DDBJ databases">
        <authorList>
            <person name="Tran Van P."/>
        </authorList>
    </citation>
    <scope>NUCLEOTIDE SEQUENCE</scope>
</reference>
<dbReference type="Proteomes" id="UP000759131">
    <property type="component" value="Unassembled WGS sequence"/>
</dbReference>
<name>A0A7R9KRA0_9ACAR</name>
<evidence type="ECO:0000313" key="4">
    <source>
        <dbReference type="Proteomes" id="UP000759131"/>
    </source>
</evidence>
<dbReference type="AlphaFoldDB" id="A0A7R9KRA0"/>
<organism evidence="3">
    <name type="scientific">Medioppia subpectinata</name>
    <dbReference type="NCBI Taxonomy" id="1979941"/>
    <lineage>
        <taxon>Eukaryota</taxon>
        <taxon>Metazoa</taxon>
        <taxon>Ecdysozoa</taxon>
        <taxon>Arthropoda</taxon>
        <taxon>Chelicerata</taxon>
        <taxon>Arachnida</taxon>
        <taxon>Acari</taxon>
        <taxon>Acariformes</taxon>
        <taxon>Sarcoptiformes</taxon>
        <taxon>Oribatida</taxon>
        <taxon>Brachypylina</taxon>
        <taxon>Oppioidea</taxon>
        <taxon>Oppiidae</taxon>
        <taxon>Medioppia</taxon>
    </lineage>
</organism>
<dbReference type="EMBL" id="OC859751">
    <property type="protein sequence ID" value="CAD7627904.1"/>
    <property type="molecule type" value="Genomic_DNA"/>
</dbReference>
<keyword evidence="1" id="KW-0175">Coiled coil</keyword>
<proteinExistence type="predicted"/>
<keyword evidence="2" id="KW-1133">Transmembrane helix</keyword>
<protein>
    <submittedName>
        <fullName evidence="3">Uncharacterized protein</fullName>
    </submittedName>
</protein>
<gene>
    <name evidence="3" type="ORF">OSB1V03_LOCUS8329</name>
</gene>
<sequence>MLDKGRETQSLSTKEMMPLRYVSGLPMDFLMITIENLSEIEDTLNALKRRLEFIREKTSIGANVIEKWWYVFAAIGMGLAVQALPN</sequence>
<feature type="transmembrane region" description="Helical" evidence="2">
    <location>
        <begin position="68"/>
        <end position="85"/>
    </location>
</feature>
<accession>A0A7R9KRA0</accession>
<keyword evidence="2" id="KW-0472">Membrane</keyword>
<evidence type="ECO:0000313" key="3">
    <source>
        <dbReference type="EMBL" id="CAD7627904.1"/>
    </source>
</evidence>
<keyword evidence="4" id="KW-1185">Reference proteome</keyword>
<feature type="coiled-coil region" evidence="1">
    <location>
        <begin position="30"/>
        <end position="57"/>
    </location>
</feature>
<keyword evidence="2" id="KW-0812">Transmembrane</keyword>